<proteinExistence type="predicted"/>
<keyword evidence="5" id="KW-1185">Reference proteome</keyword>
<dbReference type="Gene3D" id="2.60.40.230">
    <property type="entry name" value="Neocarzinostatin-like"/>
    <property type="match status" value="1"/>
</dbReference>
<name>A0A6G4TZV8_9ACTN</name>
<dbReference type="Proteomes" id="UP000481583">
    <property type="component" value="Unassembled WGS sequence"/>
</dbReference>
<accession>A0A6G4TZV8</accession>
<keyword evidence="3" id="KW-0732">Signal</keyword>
<feature type="chain" id="PRO_5026055059" description="Neocarzinostatin family protein" evidence="3">
    <location>
        <begin position="37"/>
        <end position="330"/>
    </location>
</feature>
<evidence type="ECO:0000313" key="4">
    <source>
        <dbReference type="EMBL" id="NGN65363.1"/>
    </source>
</evidence>
<evidence type="ECO:0000256" key="1">
    <source>
        <dbReference type="SAM" id="MobiDB-lite"/>
    </source>
</evidence>
<reference evidence="4 5" key="1">
    <citation type="submission" date="2020-02" db="EMBL/GenBank/DDBJ databases">
        <title>Whole-genome analyses of novel actinobacteria.</title>
        <authorList>
            <person name="Sahin N."/>
        </authorList>
    </citation>
    <scope>NUCLEOTIDE SEQUENCE [LARGE SCALE GENOMIC DNA]</scope>
    <source>
        <strain evidence="4 5">A7024</strain>
    </source>
</reference>
<comment type="caution">
    <text evidence="4">The sequence shown here is derived from an EMBL/GenBank/DDBJ whole genome shotgun (WGS) entry which is preliminary data.</text>
</comment>
<dbReference type="RefSeq" id="WP_165237717.1">
    <property type="nucleotide sequence ID" value="NZ_JAAKZV010000060.1"/>
</dbReference>
<keyword evidence="2" id="KW-0472">Membrane</keyword>
<evidence type="ECO:0008006" key="6">
    <source>
        <dbReference type="Google" id="ProtNLM"/>
    </source>
</evidence>
<feature type="region of interest" description="Disordered" evidence="1">
    <location>
        <begin position="298"/>
        <end position="330"/>
    </location>
</feature>
<sequence>MRAVRYRVRDLRRSATAAVVAVLALVLIPVAPLATAAPAADKKPEITLSDSQSGAGGNVTVTGKDWPAKALLTLLICGQNMIGGTDSCANADGRAVTTDAAGTFSRKLRVAEPPKPCPCVVAVATVTGRKVAAQKKFVIAGHATAPLPPEAGRGRLALLGEPGLEGTSGILNWFGAPAQRRLTVTVGNMGTEPAKNPVFEIGTAHGVVSPEWERRQWRGVIPPGGKKQVKLLVELPSGAHGDYVVSMKYQGRLLAEQPWGVARPWGVMLFWVLLFVVVVTAAFRIGMTIVGRLRPYAPDGRHRAKSSRRRWQQRERPNRTPEEGEAPAGV</sequence>
<dbReference type="EMBL" id="JAAKZV010000060">
    <property type="protein sequence ID" value="NGN65363.1"/>
    <property type="molecule type" value="Genomic_DNA"/>
</dbReference>
<keyword evidence="2" id="KW-0812">Transmembrane</keyword>
<dbReference type="InterPro" id="IPR027273">
    <property type="entry name" value="Neocarzinostatin-like"/>
</dbReference>
<feature type="signal peptide" evidence="3">
    <location>
        <begin position="1"/>
        <end position="36"/>
    </location>
</feature>
<evidence type="ECO:0000256" key="3">
    <source>
        <dbReference type="SAM" id="SignalP"/>
    </source>
</evidence>
<gene>
    <name evidence="4" type="ORF">G5C51_15845</name>
</gene>
<dbReference type="AlphaFoldDB" id="A0A6G4TZV8"/>
<protein>
    <recommendedName>
        <fullName evidence="6">Neocarzinostatin family protein</fullName>
    </recommendedName>
</protein>
<keyword evidence="2" id="KW-1133">Transmembrane helix</keyword>
<dbReference type="SUPFAM" id="SSF49319">
    <property type="entry name" value="Actinoxanthin-like"/>
    <property type="match status" value="1"/>
</dbReference>
<organism evidence="4 5">
    <name type="scientific">Streptomyces coryli</name>
    <dbReference type="NCBI Taxonomy" id="1128680"/>
    <lineage>
        <taxon>Bacteria</taxon>
        <taxon>Bacillati</taxon>
        <taxon>Actinomycetota</taxon>
        <taxon>Actinomycetes</taxon>
        <taxon>Kitasatosporales</taxon>
        <taxon>Streptomycetaceae</taxon>
        <taxon>Streptomyces</taxon>
    </lineage>
</organism>
<feature type="compositionally biased region" description="Basic residues" evidence="1">
    <location>
        <begin position="302"/>
        <end position="311"/>
    </location>
</feature>
<feature type="compositionally biased region" description="Basic and acidic residues" evidence="1">
    <location>
        <begin position="312"/>
        <end position="322"/>
    </location>
</feature>
<feature type="transmembrane region" description="Helical" evidence="2">
    <location>
        <begin position="265"/>
        <end position="285"/>
    </location>
</feature>
<evidence type="ECO:0000313" key="5">
    <source>
        <dbReference type="Proteomes" id="UP000481583"/>
    </source>
</evidence>
<evidence type="ECO:0000256" key="2">
    <source>
        <dbReference type="SAM" id="Phobius"/>
    </source>
</evidence>